<name>A0A100JTN4_STRSC</name>
<dbReference type="InterPro" id="IPR018120">
    <property type="entry name" value="Glyco_hydro_1_AS"/>
</dbReference>
<evidence type="ECO:0000256" key="2">
    <source>
        <dbReference type="ARBA" id="ARBA00022801"/>
    </source>
</evidence>
<gene>
    <name evidence="6" type="primary">bglB_3</name>
    <name evidence="6" type="ORF">SsS58_05898</name>
</gene>
<dbReference type="RefSeq" id="WP_059082846.1">
    <property type="nucleotide sequence ID" value="NZ_BCMM01000031.1"/>
</dbReference>
<dbReference type="OrthoDB" id="9765195at2"/>
<dbReference type="SUPFAM" id="SSF51445">
    <property type="entry name" value="(Trans)glycosidases"/>
    <property type="match status" value="1"/>
</dbReference>
<dbReference type="PANTHER" id="PTHR10353">
    <property type="entry name" value="GLYCOSYL HYDROLASE"/>
    <property type="match status" value="1"/>
</dbReference>
<reference evidence="7" key="1">
    <citation type="submission" date="2015-11" db="EMBL/GenBank/DDBJ databases">
        <authorList>
            <consortium name="Cross-ministerial Strategic Innovation Promotion Program (SIP) consortium"/>
            <person name="Tomihama T."/>
            <person name="Ikenaga M."/>
            <person name="Sakai M."/>
            <person name="Okubo T."/>
            <person name="Ikeda S."/>
        </authorList>
    </citation>
    <scope>NUCLEOTIDE SEQUENCE [LARGE SCALE GENOMIC DNA]</scope>
    <source>
        <strain evidence="7">S58</strain>
    </source>
</reference>
<keyword evidence="3 6" id="KW-0326">Glycosidase</keyword>
<dbReference type="EMBL" id="BCMM01000031">
    <property type="protein sequence ID" value="GAQ65489.1"/>
    <property type="molecule type" value="Genomic_DNA"/>
</dbReference>
<dbReference type="EC" id="3.2.1.21" evidence="6"/>
<evidence type="ECO:0000313" key="6">
    <source>
        <dbReference type="EMBL" id="GAQ65489.1"/>
    </source>
</evidence>
<dbReference type="GO" id="GO:0008422">
    <property type="term" value="F:beta-glucosidase activity"/>
    <property type="evidence" value="ECO:0007669"/>
    <property type="project" value="UniProtKB-EC"/>
</dbReference>
<comment type="similarity">
    <text evidence="1 5">Belongs to the glycosyl hydrolase 1 family.</text>
</comment>
<dbReference type="AlphaFoldDB" id="A0A100JTN4"/>
<dbReference type="InterPro" id="IPR017853">
    <property type="entry name" value="GH"/>
</dbReference>
<protein>
    <submittedName>
        <fullName evidence="6">Beta-glucosidase B</fullName>
        <ecNumber evidence="6">3.2.1.21</ecNumber>
    </submittedName>
</protein>
<feature type="active site" description="Nucleophile" evidence="4">
    <location>
        <position position="317"/>
    </location>
</feature>
<dbReference type="PROSITE" id="PS00572">
    <property type="entry name" value="GLYCOSYL_HYDROL_F1_1"/>
    <property type="match status" value="1"/>
</dbReference>
<evidence type="ECO:0000256" key="1">
    <source>
        <dbReference type="ARBA" id="ARBA00010838"/>
    </source>
</evidence>
<dbReference type="GO" id="GO:0005829">
    <property type="term" value="C:cytosol"/>
    <property type="evidence" value="ECO:0007669"/>
    <property type="project" value="TreeGrafter"/>
</dbReference>
<dbReference type="GO" id="GO:0016052">
    <property type="term" value="P:carbohydrate catabolic process"/>
    <property type="evidence" value="ECO:0007669"/>
    <property type="project" value="TreeGrafter"/>
</dbReference>
<evidence type="ECO:0000256" key="5">
    <source>
        <dbReference type="RuleBase" id="RU003690"/>
    </source>
</evidence>
<reference evidence="7" key="3">
    <citation type="submission" date="2016-02" db="EMBL/GenBank/DDBJ databases">
        <title>Draft genome of pathogenic Streptomyces sp. in Japan.</title>
        <authorList>
            <person name="Tomihama T."/>
            <person name="Ikenaga M."/>
            <person name="Sakai M."/>
            <person name="Okubo T."/>
            <person name="Ikeda S."/>
        </authorList>
    </citation>
    <scope>NUCLEOTIDE SEQUENCE [LARGE SCALE GENOMIC DNA]</scope>
    <source>
        <strain evidence="7">S58</strain>
    </source>
</reference>
<organism evidence="6 7">
    <name type="scientific">Streptomyces scabiei</name>
    <dbReference type="NCBI Taxonomy" id="1930"/>
    <lineage>
        <taxon>Bacteria</taxon>
        <taxon>Bacillati</taxon>
        <taxon>Actinomycetota</taxon>
        <taxon>Actinomycetes</taxon>
        <taxon>Kitasatosporales</taxon>
        <taxon>Streptomycetaceae</taxon>
        <taxon>Streptomyces</taxon>
    </lineage>
</organism>
<evidence type="ECO:0000256" key="3">
    <source>
        <dbReference type="ARBA" id="ARBA00023295"/>
    </source>
</evidence>
<sequence>MTEFPPGFLWGASTAPHQIEGNNLNSDFWANEGRVPGMERSGDACDSYHRYREDMKLLADAGLAAYRFGIEWARIEPVPGMISRAELAHYRRMIETAFELGLTPVVTLHHFTSPLWFTQEGGWLGERAVDRFRSHAETVAPILEGVEWVVTMNEPNMLAIMVGMARAMQSAQADGEWQSPTLDNEGPRPALPTPDAAIGARLVEAHHAVREVVRERTGAKVGWTVANRAFVARPGAEEKKRELEHVWENLYLEGSRGDDFVGVQSYSSQWVGPDGIEPYPPHPDNTLVGTAYRPDALGIAVRHTAEFTGGLPILITENGIATSDDTRRIAYTGEALEHLGKAIADGVDVRGYLHWSLLDNYEWGHWAPTFGLIEVDRETFERRPKPSLAWLGETARRGRI</sequence>
<dbReference type="InterPro" id="IPR001360">
    <property type="entry name" value="Glyco_hydro_1"/>
</dbReference>
<dbReference type="Proteomes" id="UP000067448">
    <property type="component" value="Unassembled WGS sequence"/>
</dbReference>
<reference evidence="6 7" key="2">
    <citation type="journal article" date="2016" name="Genome Announc.">
        <title>Draft Genome Sequences of Streptomyces scabiei S58, Streptomyces turgidiscabies T45, and Streptomyces acidiscabies a10, the Pathogens of Potato Common Scab, Isolated in Japan.</title>
        <authorList>
            <person name="Tomihama T."/>
            <person name="Nishi Y."/>
            <person name="Sakai M."/>
            <person name="Ikenaga M."/>
            <person name="Okubo T."/>
            <person name="Ikeda S."/>
        </authorList>
    </citation>
    <scope>NUCLEOTIDE SEQUENCE [LARGE SCALE GENOMIC DNA]</scope>
    <source>
        <strain evidence="6 7">S58</strain>
    </source>
</reference>
<dbReference type="PANTHER" id="PTHR10353:SF209">
    <property type="entry name" value="GALACTOLIPID GALACTOSYLTRANSFERASE SFR2, CHLOROPLASTIC"/>
    <property type="match status" value="1"/>
</dbReference>
<keyword evidence="2 6" id="KW-0378">Hydrolase</keyword>
<evidence type="ECO:0000313" key="7">
    <source>
        <dbReference type="Proteomes" id="UP000067448"/>
    </source>
</evidence>
<dbReference type="Pfam" id="PF00232">
    <property type="entry name" value="Glyco_hydro_1"/>
    <property type="match status" value="2"/>
</dbReference>
<proteinExistence type="inferred from homology"/>
<accession>A0A100JTN4</accession>
<comment type="caution">
    <text evidence="6">The sequence shown here is derived from an EMBL/GenBank/DDBJ whole genome shotgun (WGS) entry which is preliminary data.</text>
</comment>
<dbReference type="PRINTS" id="PR00131">
    <property type="entry name" value="GLHYDRLASE1"/>
</dbReference>
<evidence type="ECO:0000256" key="4">
    <source>
        <dbReference type="PROSITE-ProRule" id="PRU10055"/>
    </source>
</evidence>
<dbReference type="Gene3D" id="3.20.20.80">
    <property type="entry name" value="Glycosidases"/>
    <property type="match status" value="1"/>
</dbReference>